<comment type="caution">
    <text evidence="1">The sequence shown here is derived from an EMBL/GenBank/DDBJ whole genome shotgun (WGS) entry which is preliminary data.</text>
</comment>
<sequence length="115" mass="13335">ITHISDFILEDCGFLKLSPTEIVKQQRLSKEPLPPVQQLHLWPLKLEWRKLGRRKKQLVKDAIQIFDIKYPNDTAVFVFDCSSTHESFAKDALRANKMNRNPGGQQPKMHDTIIP</sequence>
<feature type="non-terminal residue" evidence="1">
    <location>
        <position position="115"/>
    </location>
</feature>
<keyword evidence="2" id="KW-1185">Reference proteome</keyword>
<accession>A0ACC1TJQ0</accession>
<organism evidence="1 2">
    <name type="scientific">Lentinula aff. lateritia</name>
    <dbReference type="NCBI Taxonomy" id="2804960"/>
    <lineage>
        <taxon>Eukaryota</taxon>
        <taxon>Fungi</taxon>
        <taxon>Dikarya</taxon>
        <taxon>Basidiomycota</taxon>
        <taxon>Agaricomycotina</taxon>
        <taxon>Agaricomycetes</taxon>
        <taxon>Agaricomycetidae</taxon>
        <taxon>Agaricales</taxon>
        <taxon>Marasmiineae</taxon>
        <taxon>Omphalotaceae</taxon>
        <taxon>Lentinula</taxon>
    </lineage>
</organism>
<feature type="non-terminal residue" evidence="1">
    <location>
        <position position="1"/>
    </location>
</feature>
<evidence type="ECO:0000313" key="1">
    <source>
        <dbReference type="EMBL" id="KAJ3804813.1"/>
    </source>
</evidence>
<dbReference type="EMBL" id="MU795800">
    <property type="protein sequence ID" value="KAJ3804813.1"/>
    <property type="molecule type" value="Genomic_DNA"/>
</dbReference>
<dbReference type="Proteomes" id="UP001163835">
    <property type="component" value="Unassembled WGS sequence"/>
</dbReference>
<name>A0ACC1TJQ0_9AGAR</name>
<proteinExistence type="predicted"/>
<gene>
    <name evidence="1" type="ORF">F5876DRAFT_27274</name>
</gene>
<reference evidence="1" key="1">
    <citation type="submission" date="2022-09" db="EMBL/GenBank/DDBJ databases">
        <title>A Global Phylogenomic Analysis of the Shiitake Genus Lentinula.</title>
        <authorList>
            <consortium name="DOE Joint Genome Institute"/>
            <person name="Sierra-Patev S."/>
            <person name="Min B."/>
            <person name="Naranjo-Ortiz M."/>
            <person name="Looney B."/>
            <person name="Konkel Z."/>
            <person name="Slot J.C."/>
            <person name="Sakamoto Y."/>
            <person name="Steenwyk J.L."/>
            <person name="Rokas A."/>
            <person name="Carro J."/>
            <person name="Camarero S."/>
            <person name="Ferreira P."/>
            <person name="Molpeceres G."/>
            <person name="Ruiz-Duenas F.J."/>
            <person name="Serrano A."/>
            <person name="Henrissat B."/>
            <person name="Drula E."/>
            <person name="Hughes K.W."/>
            <person name="Mata J.L."/>
            <person name="Ishikawa N.K."/>
            <person name="Vargas-Isla R."/>
            <person name="Ushijima S."/>
            <person name="Smith C.A."/>
            <person name="Ahrendt S."/>
            <person name="Andreopoulos W."/>
            <person name="He G."/>
            <person name="Labutti K."/>
            <person name="Lipzen A."/>
            <person name="Ng V."/>
            <person name="Riley R."/>
            <person name="Sandor L."/>
            <person name="Barry K."/>
            <person name="Martinez A.T."/>
            <person name="Xiao Y."/>
            <person name="Gibbons J.G."/>
            <person name="Terashima K."/>
            <person name="Grigoriev I.V."/>
            <person name="Hibbett D.S."/>
        </authorList>
    </citation>
    <scope>NUCLEOTIDE SEQUENCE</scope>
    <source>
        <strain evidence="1">TMI1499</strain>
    </source>
</reference>
<protein>
    <submittedName>
        <fullName evidence="1">Uncharacterized protein</fullName>
    </submittedName>
</protein>
<evidence type="ECO:0000313" key="2">
    <source>
        <dbReference type="Proteomes" id="UP001163835"/>
    </source>
</evidence>